<name>A0A6P5A851_BRABE</name>
<organism evidence="17 18">
    <name type="scientific">Branchiostoma belcheri</name>
    <name type="common">Amphioxus</name>
    <dbReference type="NCBI Taxonomy" id="7741"/>
    <lineage>
        <taxon>Eukaryota</taxon>
        <taxon>Metazoa</taxon>
        <taxon>Chordata</taxon>
        <taxon>Cephalochordata</taxon>
        <taxon>Leptocardii</taxon>
        <taxon>Amphioxiformes</taxon>
        <taxon>Branchiostomatidae</taxon>
        <taxon>Branchiostoma</taxon>
    </lineage>
</organism>
<evidence type="ECO:0000256" key="14">
    <source>
        <dbReference type="SAM" id="MobiDB-lite"/>
    </source>
</evidence>
<comment type="subcellular location">
    <subcellularLocation>
        <location evidence="1">Cell membrane</location>
        <topology evidence="1">Multi-pass membrane protein</topology>
    </subcellularLocation>
</comment>
<dbReference type="GeneID" id="109480219"/>
<evidence type="ECO:0000256" key="12">
    <source>
        <dbReference type="ARBA" id="ARBA00023303"/>
    </source>
</evidence>
<keyword evidence="4" id="KW-0633">Potassium transport</keyword>
<dbReference type="GO" id="GO:0005249">
    <property type="term" value="F:voltage-gated potassium channel activity"/>
    <property type="evidence" value="ECO:0007669"/>
    <property type="project" value="InterPro"/>
</dbReference>
<dbReference type="GO" id="GO:0008076">
    <property type="term" value="C:voltage-gated potassium channel complex"/>
    <property type="evidence" value="ECO:0007669"/>
    <property type="project" value="TreeGrafter"/>
</dbReference>
<sequence>MKRSDNVEMGPIKCTNASGDFASGQRRPNADPGPRPSVSAASQAPFGAEGDDRGDRGDRHVHTHIRMKYSNLYPNKPVVRTSFQGKVYNFLERPTGWKCFVYHFTVFVMVLVCLIFSVLSTIDSYTVLANATLFWMEIFLVVFFGLEYTVRLWSAGCRSKYVGIRGRFRFARKPISIIDLIVVVASIIVLCVGSNGQVFATSAIR</sequence>
<evidence type="ECO:0000256" key="1">
    <source>
        <dbReference type="ARBA" id="ARBA00004651"/>
    </source>
</evidence>
<evidence type="ECO:0000256" key="5">
    <source>
        <dbReference type="ARBA" id="ARBA00022692"/>
    </source>
</evidence>
<dbReference type="SUPFAM" id="SSF81324">
    <property type="entry name" value="Voltage-gated potassium channels"/>
    <property type="match status" value="1"/>
</dbReference>
<feature type="transmembrane region" description="Helical" evidence="15">
    <location>
        <begin position="134"/>
        <end position="154"/>
    </location>
</feature>
<keyword evidence="8" id="KW-0630">Potassium</keyword>
<gene>
    <name evidence="18" type="primary">LOC109480219</name>
</gene>
<keyword evidence="2" id="KW-0813">Transport</keyword>
<evidence type="ECO:0000256" key="8">
    <source>
        <dbReference type="ARBA" id="ARBA00022958"/>
    </source>
</evidence>
<dbReference type="FunFam" id="1.20.120.350:FF:000017">
    <property type="entry name" value="potassium voltage-gated channel subfamily KQT member 1"/>
    <property type="match status" value="1"/>
</dbReference>
<evidence type="ECO:0000256" key="9">
    <source>
        <dbReference type="ARBA" id="ARBA00022989"/>
    </source>
</evidence>
<evidence type="ECO:0000256" key="15">
    <source>
        <dbReference type="SAM" id="Phobius"/>
    </source>
</evidence>
<accession>A0A6P5A851</accession>
<feature type="domain" description="Ion transport" evidence="16">
    <location>
        <begin position="101"/>
        <end position="198"/>
    </location>
</feature>
<dbReference type="Gene3D" id="1.20.120.350">
    <property type="entry name" value="Voltage-gated potassium channels. Chain C"/>
    <property type="match status" value="1"/>
</dbReference>
<dbReference type="InterPro" id="IPR005821">
    <property type="entry name" value="Ion_trans_dom"/>
</dbReference>
<evidence type="ECO:0000256" key="6">
    <source>
        <dbReference type="ARBA" id="ARBA00022826"/>
    </source>
</evidence>
<keyword evidence="7" id="KW-0851">Voltage-gated channel</keyword>
<evidence type="ECO:0000256" key="10">
    <source>
        <dbReference type="ARBA" id="ARBA00023065"/>
    </source>
</evidence>
<evidence type="ECO:0000259" key="16">
    <source>
        <dbReference type="Pfam" id="PF00520"/>
    </source>
</evidence>
<keyword evidence="9 15" id="KW-1133">Transmembrane helix</keyword>
<proteinExistence type="predicted"/>
<dbReference type="OrthoDB" id="8879391at2759"/>
<keyword evidence="6" id="KW-0631">Potassium channel</keyword>
<dbReference type="PANTHER" id="PTHR47735">
    <property type="entry name" value="POTASSIUM VOLTAGE-GATED CHANNEL SUBFAMILY KQT MEMBER 4"/>
    <property type="match status" value="1"/>
</dbReference>
<feature type="transmembrane region" description="Helical" evidence="15">
    <location>
        <begin position="175"/>
        <end position="200"/>
    </location>
</feature>
<dbReference type="KEGG" id="bbel:109480219"/>
<dbReference type="InterPro" id="IPR003937">
    <property type="entry name" value="K_chnl_volt-dep_KCNQ"/>
</dbReference>
<protein>
    <recommendedName>
        <fullName evidence="13">IKs producing slow voltage-gated potassium channel subunit alpha KvLQT1</fullName>
    </recommendedName>
</protein>
<dbReference type="InterPro" id="IPR027359">
    <property type="entry name" value="Volt_channel_dom_sf"/>
</dbReference>
<keyword evidence="5 15" id="KW-0812">Transmembrane</keyword>
<feature type="transmembrane region" description="Helical" evidence="15">
    <location>
        <begin position="100"/>
        <end position="122"/>
    </location>
</feature>
<keyword evidence="12" id="KW-0407">Ion channel</keyword>
<evidence type="ECO:0000256" key="11">
    <source>
        <dbReference type="ARBA" id="ARBA00023136"/>
    </source>
</evidence>
<reference evidence="18" key="1">
    <citation type="submission" date="2025-08" db="UniProtKB">
        <authorList>
            <consortium name="RefSeq"/>
        </authorList>
    </citation>
    <scope>IDENTIFICATION</scope>
    <source>
        <tissue evidence="18">Gonad</tissue>
    </source>
</reference>
<evidence type="ECO:0000256" key="7">
    <source>
        <dbReference type="ARBA" id="ARBA00022882"/>
    </source>
</evidence>
<evidence type="ECO:0000256" key="4">
    <source>
        <dbReference type="ARBA" id="ARBA00022538"/>
    </source>
</evidence>
<evidence type="ECO:0000313" key="18">
    <source>
        <dbReference type="RefSeq" id="XP_019637926.1"/>
    </source>
</evidence>
<evidence type="ECO:0000256" key="2">
    <source>
        <dbReference type="ARBA" id="ARBA00022448"/>
    </source>
</evidence>
<dbReference type="PANTHER" id="PTHR47735:SF14">
    <property type="entry name" value="POTASSIUM VOLTAGE-GATED CHANNEL SUBFAMILY KQT MEMBER 1"/>
    <property type="match status" value="1"/>
</dbReference>
<keyword evidence="17" id="KW-1185">Reference proteome</keyword>
<dbReference type="Proteomes" id="UP000515135">
    <property type="component" value="Unplaced"/>
</dbReference>
<keyword evidence="10" id="KW-0406">Ion transport</keyword>
<evidence type="ECO:0000256" key="3">
    <source>
        <dbReference type="ARBA" id="ARBA00022475"/>
    </source>
</evidence>
<keyword evidence="3" id="KW-1003">Cell membrane</keyword>
<feature type="region of interest" description="Disordered" evidence="14">
    <location>
        <begin position="1"/>
        <end position="57"/>
    </location>
</feature>
<keyword evidence="11 15" id="KW-0472">Membrane</keyword>
<dbReference type="RefSeq" id="XP_019637926.1">
    <property type="nucleotide sequence ID" value="XM_019782367.1"/>
</dbReference>
<dbReference type="PRINTS" id="PR01459">
    <property type="entry name" value="KCNQCHANNEL"/>
</dbReference>
<dbReference type="AlphaFoldDB" id="A0A6P5A851"/>
<dbReference type="Pfam" id="PF00520">
    <property type="entry name" value="Ion_trans"/>
    <property type="match status" value="1"/>
</dbReference>
<evidence type="ECO:0000313" key="17">
    <source>
        <dbReference type="Proteomes" id="UP000515135"/>
    </source>
</evidence>
<evidence type="ECO:0000256" key="13">
    <source>
        <dbReference type="ARBA" id="ARBA00032659"/>
    </source>
</evidence>